<protein>
    <submittedName>
        <fullName evidence="2">Ovule protein</fullName>
    </submittedName>
</protein>
<reference evidence="2" key="1">
    <citation type="submission" date="2022-11" db="UniProtKB">
        <authorList>
            <consortium name="WormBaseParasite"/>
        </authorList>
    </citation>
    <scope>IDENTIFICATION</scope>
</reference>
<evidence type="ECO:0000313" key="1">
    <source>
        <dbReference type="Proteomes" id="UP000887563"/>
    </source>
</evidence>
<proteinExistence type="predicted"/>
<dbReference type="Proteomes" id="UP000887563">
    <property type="component" value="Unplaced"/>
</dbReference>
<dbReference type="AlphaFoldDB" id="A0A914MD61"/>
<evidence type="ECO:0000313" key="2">
    <source>
        <dbReference type="WBParaSite" id="Minc3s01667g25471"/>
    </source>
</evidence>
<sequence length="70" mass="8248">MTIQVKIRVEIRLNTTKMTKIKHRVNVLIEIECQICIEKAYKPGLKQNYPLEHFKNAKQLSQTNSTFPTF</sequence>
<keyword evidence="1" id="KW-1185">Reference proteome</keyword>
<dbReference type="WBParaSite" id="Minc3s01667g25471">
    <property type="protein sequence ID" value="Minc3s01667g25471"/>
    <property type="gene ID" value="Minc3s01667g25471"/>
</dbReference>
<name>A0A914MD61_MELIC</name>
<accession>A0A914MD61</accession>
<organism evidence="1 2">
    <name type="scientific">Meloidogyne incognita</name>
    <name type="common">Southern root-knot nematode worm</name>
    <name type="synonym">Oxyuris incognita</name>
    <dbReference type="NCBI Taxonomy" id="6306"/>
    <lineage>
        <taxon>Eukaryota</taxon>
        <taxon>Metazoa</taxon>
        <taxon>Ecdysozoa</taxon>
        <taxon>Nematoda</taxon>
        <taxon>Chromadorea</taxon>
        <taxon>Rhabditida</taxon>
        <taxon>Tylenchina</taxon>
        <taxon>Tylenchomorpha</taxon>
        <taxon>Tylenchoidea</taxon>
        <taxon>Meloidogynidae</taxon>
        <taxon>Meloidogyninae</taxon>
        <taxon>Meloidogyne</taxon>
        <taxon>Meloidogyne incognita group</taxon>
    </lineage>
</organism>